<feature type="domain" description="BIG2" evidence="1">
    <location>
        <begin position="501"/>
        <end position="583"/>
    </location>
</feature>
<comment type="caution">
    <text evidence="2">The sequence shown here is derived from an EMBL/GenBank/DDBJ whole genome shotgun (WGS) entry which is preliminary data.</text>
</comment>
<dbReference type="EMBL" id="JBHSED010000003">
    <property type="protein sequence ID" value="MFC4302374.1"/>
    <property type="molecule type" value="Genomic_DNA"/>
</dbReference>
<evidence type="ECO:0000313" key="2">
    <source>
        <dbReference type="EMBL" id="MFC4302374.1"/>
    </source>
</evidence>
<evidence type="ECO:0000259" key="1">
    <source>
        <dbReference type="SMART" id="SM00635"/>
    </source>
</evidence>
<dbReference type="Gene3D" id="2.60.40.1080">
    <property type="match status" value="7"/>
</dbReference>
<dbReference type="InterPro" id="IPR003343">
    <property type="entry name" value="Big_2"/>
</dbReference>
<feature type="domain" description="BIG2" evidence="1">
    <location>
        <begin position="412"/>
        <end position="494"/>
    </location>
</feature>
<dbReference type="InterPro" id="IPR008964">
    <property type="entry name" value="Invasin/intimin_cell_adhesion"/>
</dbReference>
<feature type="domain" description="BIG2" evidence="1">
    <location>
        <begin position="587"/>
        <end position="667"/>
    </location>
</feature>
<dbReference type="SUPFAM" id="SSF49373">
    <property type="entry name" value="Invasin/intimin cell-adhesion fragments"/>
    <property type="match status" value="4"/>
</dbReference>
<name>A0ABV8S479_9BACL</name>
<accession>A0ABV8S479</accession>
<gene>
    <name evidence="2" type="ORF">ACFO1S_02820</name>
</gene>
<protein>
    <submittedName>
        <fullName evidence="2">Ig domain-containing protein</fullName>
    </submittedName>
</protein>
<feature type="domain" description="BIG2" evidence="1">
    <location>
        <begin position="234"/>
        <end position="316"/>
    </location>
</feature>
<proteinExistence type="predicted"/>
<keyword evidence="3" id="KW-1185">Reference proteome</keyword>
<evidence type="ECO:0000313" key="3">
    <source>
        <dbReference type="Proteomes" id="UP001595755"/>
    </source>
</evidence>
<dbReference type="RefSeq" id="WP_204600759.1">
    <property type="nucleotide sequence ID" value="NZ_JBHSED010000003.1"/>
</dbReference>
<dbReference type="Proteomes" id="UP001595755">
    <property type="component" value="Unassembled WGS sequence"/>
</dbReference>
<feature type="domain" description="BIG2" evidence="1">
    <location>
        <begin position="319"/>
        <end position="408"/>
    </location>
</feature>
<feature type="domain" description="BIG2" evidence="1">
    <location>
        <begin position="671"/>
        <end position="751"/>
    </location>
</feature>
<dbReference type="SMART" id="SM00635">
    <property type="entry name" value="BID_2"/>
    <property type="match status" value="7"/>
</dbReference>
<organism evidence="2 3">
    <name type="scientific">Cohnella boryungensis</name>
    <dbReference type="NCBI Taxonomy" id="768479"/>
    <lineage>
        <taxon>Bacteria</taxon>
        <taxon>Bacillati</taxon>
        <taxon>Bacillota</taxon>
        <taxon>Bacilli</taxon>
        <taxon>Bacillales</taxon>
        <taxon>Paenibacillaceae</taxon>
        <taxon>Cohnella</taxon>
    </lineage>
</organism>
<feature type="domain" description="BIG2" evidence="1">
    <location>
        <begin position="147"/>
        <end position="221"/>
    </location>
</feature>
<sequence length="753" mass="78946">MKTWSAKAKHPSQSSRQGIIYNRILVLFLAIALAGGSFGGVAAAADDVAVSVYITSTSQEPGKLYVDDNSIILNAYVSMSLSGDKNVTEDATWTSTSSNVKVSKGVVTATGPVASATITARYKEKTDTFIVTAEQYFDEVKLKLNSADAADELDAYLGTNLNLSAVGIKGSTSEDVTSTATWTSSNSTVATVDKGVVKPLAEGEVKITVKSKGKTDSVELKIKSPYEEIQIRNAAGNVYSGPLELTVGTDNALTLTAYAKSKSGSYEAISDDATWTSSNTAVVKVEEKGKLTVVGKGTAIVTAKRLGGAGTLTVIVKTPYEALKITPEKPIYTTLYGAKVELTATANSGSTGAKDATDLVEWKISDEDQAVAVIEKAANGKTYVVPKGAGTAEIKVSYLGLSKSLTVNVSPTIESITVAKDTLDVFAEETVTLPTVTGTLLTGETKDVGSYVQWTSDNENVVVLEESGKWKAVGNGTATLTAQVGGVMGTTLTKTVTVNVHNKILTLIPAQDTISVVIGREVDLPTVRLIYENGEEEVITDKVTWKSSTANLLVKPTSMKGLLAANATLTGTYLNKTVKVKVTVEEEFTSFAITPAKVSVTLNRTQTVKVVGTTKSGKKVTLSSRVDWKASNEEHVTIKGSTVRGLTEGSGTLTASVQGKPLEIPYVVTAKLTKLTASETSFKAVAGNQFSVSVTALYENGKTANVTSQATWTTSKPSVATVTNGQISVKAKGSATIKGTFGGKSVTIRVSAK</sequence>
<reference evidence="3" key="1">
    <citation type="journal article" date="2019" name="Int. J. Syst. Evol. Microbiol.">
        <title>The Global Catalogue of Microorganisms (GCM) 10K type strain sequencing project: providing services to taxonomists for standard genome sequencing and annotation.</title>
        <authorList>
            <consortium name="The Broad Institute Genomics Platform"/>
            <consortium name="The Broad Institute Genome Sequencing Center for Infectious Disease"/>
            <person name="Wu L."/>
            <person name="Ma J."/>
        </authorList>
    </citation>
    <scope>NUCLEOTIDE SEQUENCE [LARGE SCALE GENOMIC DNA]</scope>
    <source>
        <strain evidence="3">CGMCC 4.1641</strain>
    </source>
</reference>